<evidence type="ECO:0000313" key="1">
    <source>
        <dbReference type="EMBL" id="OCT83162.1"/>
    </source>
</evidence>
<dbReference type="EMBL" id="CM004473">
    <property type="protein sequence ID" value="OCT83162.1"/>
    <property type="molecule type" value="Genomic_DNA"/>
</dbReference>
<protein>
    <submittedName>
        <fullName evidence="1">Uncharacterized protein</fullName>
    </submittedName>
</protein>
<proteinExistence type="predicted"/>
<reference evidence="2" key="1">
    <citation type="journal article" date="2016" name="Nature">
        <title>Genome evolution in the allotetraploid frog Xenopus laevis.</title>
        <authorList>
            <person name="Session A.M."/>
            <person name="Uno Y."/>
            <person name="Kwon T."/>
            <person name="Chapman J.A."/>
            <person name="Toyoda A."/>
            <person name="Takahashi S."/>
            <person name="Fukui A."/>
            <person name="Hikosaka A."/>
            <person name="Suzuki A."/>
            <person name="Kondo M."/>
            <person name="van Heeringen S.J."/>
            <person name="Quigley I."/>
            <person name="Heinz S."/>
            <person name="Ogino H."/>
            <person name="Ochi H."/>
            <person name="Hellsten U."/>
            <person name="Lyons J.B."/>
            <person name="Simakov O."/>
            <person name="Putnam N."/>
            <person name="Stites J."/>
            <person name="Kuroki Y."/>
            <person name="Tanaka T."/>
            <person name="Michiue T."/>
            <person name="Watanabe M."/>
            <person name="Bogdanovic O."/>
            <person name="Lister R."/>
            <person name="Georgiou G."/>
            <person name="Paranjpe S.S."/>
            <person name="van Kruijsbergen I."/>
            <person name="Shu S."/>
            <person name="Carlson J."/>
            <person name="Kinoshita T."/>
            <person name="Ohta Y."/>
            <person name="Mawaribuchi S."/>
            <person name="Jenkins J."/>
            <person name="Grimwood J."/>
            <person name="Schmutz J."/>
            <person name="Mitros T."/>
            <person name="Mozaffari S.V."/>
            <person name="Suzuki Y."/>
            <person name="Haramoto Y."/>
            <person name="Yamamoto T.S."/>
            <person name="Takagi C."/>
            <person name="Heald R."/>
            <person name="Miller K."/>
            <person name="Haudenschild C."/>
            <person name="Kitzman J."/>
            <person name="Nakayama T."/>
            <person name="Izutsu Y."/>
            <person name="Robert J."/>
            <person name="Fortriede J."/>
            <person name="Burns K."/>
            <person name="Lotay V."/>
            <person name="Karimi K."/>
            <person name="Yasuoka Y."/>
            <person name="Dichmann D.S."/>
            <person name="Flajnik M.F."/>
            <person name="Houston D.W."/>
            <person name="Shendure J."/>
            <person name="DuPasquier L."/>
            <person name="Vize P.D."/>
            <person name="Zorn A.M."/>
            <person name="Ito M."/>
            <person name="Marcotte E.M."/>
            <person name="Wallingford J.B."/>
            <person name="Ito Y."/>
            <person name="Asashima M."/>
            <person name="Ueno N."/>
            <person name="Matsuda Y."/>
            <person name="Veenstra G.J."/>
            <person name="Fujiyama A."/>
            <person name="Harland R.M."/>
            <person name="Taira M."/>
            <person name="Rokhsar D.S."/>
        </authorList>
    </citation>
    <scope>NUCLEOTIDE SEQUENCE [LARGE SCALE GENOMIC DNA]</scope>
    <source>
        <strain evidence="2">J</strain>
    </source>
</reference>
<dbReference type="Proteomes" id="UP000694892">
    <property type="component" value="Chromosome 4S"/>
</dbReference>
<dbReference type="AlphaFoldDB" id="A0A974HM29"/>
<name>A0A974HM29_XENLA</name>
<sequence>MSSFCCLAAILYPRSPGSYQKPRICAKGLLCKQACLSYIWLIICCRLYYLSQQSCQTLCFIIHILPVSQSPAPNLYPSFTRSLYS</sequence>
<gene>
    <name evidence="1" type="ORF">XELAEV_18025700mg</name>
</gene>
<accession>A0A974HM29</accession>
<evidence type="ECO:0000313" key="2">
    <source>
        <dbReference type="Proteomes" id="UP000694892"/>
    </source>
</evidence>
<organism evidence="1 2">
    <name type="scientific">Xenopus laevis</name>
    <name type="common">African clawed frog</name>
    <dbReference type="NCBI Taxonomy" id="8355"/>
    <lineage>
        <taxon>Eukaryota</taxon>
        <taxon>Metazoa</taxon>
        <taxon>Chordata</taxon>
        <taxon>Craniata</taxon>
        <taxon>Vertebrata</taxon>
        <taxon>Euteleostomi</taxon>
        <taxon>Amphibia</taxon>
        <taxon>Batrachia</taxon>
        <taxon>Anura</taxon>
        <taxon>Pipoidea</taxon>
        <taxon>Pipidae</taxon>
        <taxon>Xenopodinae</taxon>
        <taxon>Xenopus</taxon>
        <taxon>Xenopus</taxon>
    </lineage>
</organism>